<gene>
    <name evidence="1" type="ORF">NYPRO_LOCUS7205</name>
</gene>
<evidence type="ECO:0000313" key="1">
    <source>
        <dbReference type="EMBL" id="CAD7674410.1"/>
    </source>
</evidence>
<proteinExistence type="predicted"/>
<comment type="caution">
    <text evidence="1">The sequence shown here is derived from an EMBL/GenBank/DDBJ whole genome shotgun (WGS) entry which is preliminary data.</text>
</comment>
<evidence type="ECO:0000313" key="2">
    <source>
        <dbReference type="Proteomes" id="UP000645828"/>
    </source>
</evidence>
<organism evidence="1 2">
    <name type="scientific">Nyctereutes procyonoides</name>
    <name type="common">Raccoon dog</name>
    <name type="synonym">Canis procyonoides</name>
    <dbReference type="NCBI Taxonomy" id="34880"/>
    <lineage>
        <taxon>Eukaryota</taxon>
        <taxon>Metazoa</taxon>
        <taxon>Chordata</taxon>
        <taxon>Craniata</taxon>
        <taxon>Vertebrata</taxon>
        <taxon>Euteleostomi</taxon>
        <taxon>Mammalia</taxon>
        <taxon>Eutheria</taxon>
        <taxon>Laurasiatheria</taxon>
        <taxon>Carnivora</taxon>
        <taxon>Caniformia</taxon>
        <taxon>Canidae</taxon>
        <taxon>Nyctereutes</taxon>
    </lineage>
</organism>
<accession>A0A811YA09</accession>
<dbReference type="Proteomes" id="UP000645828">
    <property type="component" value="Unassembled WGS sequence"/>
</dbReference>
<keyword evidence="2" id="KW-1185">Reference proteome</keyword>
<sequence length="31" mass="3736">MQRFTPSPATFFLMFSRRSTRRLEAETIMRA</sequence>
<dbReference type="EMBL" id="CAJHUB010000672">
    <property type="protein sequence ID" value="CAD7674410.1"/>
    <property type="molecule type" value="Genomic_DNA"/>
</dbReference>
<dbReference type="AlphaFoldDB" id="A0A811YA09"/>
<name>A0A811YA09_NYCPR</name>
<reference evidence="1" key="1">
    <citation type="submission" date="2020-12" db="EMBL/GenBank/DDBJ databases">
        <authorList>
            <consortium name="Molecular Ecology Group"/>
        </authorList>
    </citation>
    <scope>NUCLEOTIDE SEQUENCE</scope>
    <source>
        <strain evidence="1">TBG_1078</strain>
    </source>
</reference>
<protein>
    <submittedName>
        <fullName evidence="1">(raccoon dog) hypothetical protein</fullName>
    </submittedName>
</protein>